<dbReference type="InterPro" id="IPR000182">
    <property type="entry name" value="GNAT_dom"/>
</dbReference>
<dbReference type="EMBL" id="LR796344">
    <property type="protein sequence ID" value="CAB4138469.1"/>
    <property type="molecule type" value="Genomic_DNA"/>
</dbReference>
<feature type="domain" description="N-acetyltransferase" evidence="1">
    <location>
        <begin position="2"/>
        <end position="153"/>
    </location>
</feature>
<reference evidence="2" key="1">
    <citation type="submission" date="2020-04" db="EMBL/GenBank/DDBJ databases">
        <authorList>
            <person name="Chiriac C."/>
            <person name="Salcher M."/>
            <person name="Ghai R."/>
            <person name="Kavagutti S V."/>
        </authorList>
    </citation>
    <scope>NUCLEOTIDE SEQUENCE</scope>
</reference>
<dbReference type="PROSITE" id="PS51186">
    <property type="entry name" value="GNAT"/>
    <property type="match status" value="1"/>
</dbReference>
<gene>
    <name evidence="2" type="ORF">UFOVP330_68</name>
</gene>
<sequence length="153" mass="17181">MTTYRRARPDDLDQLMHLAREMHAETSFSTLSFNASKAATEIMDCVLNPNMFVCVAEKDGKLLGLIAAFLSQPYFSDDNVVYDHIWYVGKEGRNGLVGPRLLNYVAEWARLAKAKAVFVTLGSDVSKDRVGKLVERLGYRHLGGYYRKDIDGG</sequence>
<dbReference type="SUPFAM" id="SSF55729">
    <property type="entry name" value="Acyl-CoA N-acyltransferases (Nat)"/>
    <property type="match status" value="1"/>
</dbReference>
<organism evidence="2">
    <name type="scientific">uncultured Caudovirales phage</name>
    <dbReference type="NCBI Taxonomy" id="2100421"/>
    <lineage>
        <taxon>Viruses</taxon>
        <taxon>Duplodnaviria</taxon>
        <taxon>Heunggongvirae</taxon>
        <taxon>Uroviricota</taxon>
        <taxon>Caudoviricetes</taxon>
        <taxon>Peduoviridae</taxon>
        <taxon>Maltschvirus</taxon>
        <taxon>Maltschvirus maltsch</taxon>
    </lineage>
</organism>
<proteinExistence type="predicted"/>
<dbReference type="CDD" id="cd04301">
    <property type="entry name" value="NAT_SF"/>
    <property type="match status" value="1"/>
</dbReference>
<dbReference type="InterPro" id="IPR016181">
    <property type="entry name" value="Acyl_CoA_acyltransferase"/>
</dbReference>
<dbReference type="Pfam" id="PF00583">
    <property type="entry name" value="Acetyltransf_1"/>
    <property type="match status" value="1"/>
</dbReference>
<evidence type="ECO:0000259" key="1">
    <source>
        <dbReference type="PROSITE" id="PS51186"/>
    </source>
</evidence>
<dbReference type="Gene3D" id="3.40.630.30">
    <property type="match status" value="1"/>
</dbReference>
<name>A0A6J5M3L4_9CAUD</name>
<evidence type="ECO:0000313" key="2">
    <source>
        <dbReference type="EMBL" id="CAB4138469.1"/>
    </source>
</evidence>
<dbReference type="GO" id="GO:0016747">
    <property type="term" value="F:acyltransferase activity, transferring groups other than amino-acyl groups"/>
    <property type="evidence" value="ECO:0007669"/>
    <property type="project" value="InterPro"/>
</dbReference>
<protein>
    <submittedName>
        <fullName evidence="2">NAT_SF domain containing protein</fullName>
    </submittedName>
</protein>
<accession>A0A6J5M3L4</accession>